<evidence type="ECO:0000313" key="11">
    <source>
        <dbReference type="Proteomes" id="UP000078512"/>
    </source>
</evidence>
<keyword evidence="4" id="KW-0805">Transcription regulation</keyword>
<evidence type="ECO:0000256" key="7">
    <source>
        <dbReference type="ARBA" id="ARBA00023242"/>
    </source>
</evidence>
<dbReference type="PANTHER" id="PTHR31313:SF81">
    <property type="entry name" value="TY1 ENHANCER ACTIVATOR"/>
    <property type="match status" value="1"/>
</dbReference>
<dbReference type="STRING" id="1314771.A0A197KB29"/>
<feature type="compositionally biased region" description="Low complexity" evidence="8">
    <location>
        <begin position="933"/>
        <end position="956"/>
    </location>
</feature>
<dbReference type="PROSITE" id="PS00463">
    <property type="entry name" value="ZN2_CY6_FUNGAL_1"/>
    <property type="match status" value="1"/>
</dbReference>
<proteinExistence type="predicted"/>
<dbReference type="InterPro" id="IPR036864">
    <property type="entry name" value="Zn2-C6_fun-type_DNA-bd_sf"/>
</dbReference>
<comment type="subcellular location">
    <subcellularLocation>
        <location evidence="1">Nucleus</location>
    </subcellularLocation>
</comment>
<evidence type="ECO:0000256" key="2">
    <source>
        <dbReference type="ARBA" id="ARBA00022723"/>
    </source>
</evidence>
<dbReference type="EMBL" id="KV442016">
    <property type="protein sequence ID" value="OAQ34695.1"/>
    <property type="molecule type" value="Genomic_DNA"/>
</dbReference>
<feature type="compositionally biased region" description="Basic and acidic residues" evidence="8">
    <location>
        <begin position="902"/>
        <end position="911"/>
    </location>
</feature>
<keyword evidence="7" id="KW-0539">Nucleus</keyword>
<dbReference type="OrthoDB" id="2447714at2759"/>
<dbReference type="CDD" id="cd00067">
    <property type="entry name" value="GAL4"/>
    <property type="match status" value="1"/>
</dbReference>
<evidence type="ECO:0000256" key="1">
    <source>
        <dbReference type="ARBA" id="ARBA00004123"/>
    </source>
</evidence>
<feature type="domain" description="Zn(2)-C6 fungal-type" evidence="9">
    <location>
        <begin position="100"/>
        <end position="129"/>
    </location>
</feature>
<feature type="compositionally biased region" description="Polar residues" evidence="8">
    <location>
        <begin position="213"/>
        <end position="225"/>
    </location>
</feature>
<dbReference type="Gene3D" id="4.10.240.10">
    <property type="entry name" value="Zn(2)-C6 fungal-type DNA-binding domain"/>
    <property type="match status" value="1"/>
</dbReference>
<keyword evidence="5" id="KW-0238">DNA-binding</keyword>
<dbReference type="GO" id="GO:0008270">
    <property type="term" value="F:zinc ion binding"/>
    <property type="evidence" value="ECO:0007669"/>
    <property type="project" value="InterPro"/>
</dbReference>
<evidence type="ECO:0000256" key="6">
    <source>
        <dbReference type="ARBA" id="ARBA00023163"/>
    </source>
</evidence>
<feature type="region of interest" description="Disordered" evidence="8">
    <location>
        <begin position="631"/>
        <end position="705"/>
    </location>
</feature>
<dbReference type="GO" id="GO:0005634">
    <property type="term" value="C:nucleus"/>
    <property type="evidence" value="ECO:0007669"/>
    <property type="project" value="UniProtKB-SubCell"/>
</dbReference>
<dbReference type="PROSITE" id="PS50048">
    <property type="entry name" value="ZN2_CY6_FUNGAL_2"/>
    <property type="match status" value="1"/>
</dbReference>
<feature type="compositionally biased region" description="Low complexity" evidence="8">
    <location>
        <begin position="812"/>
        <end position="821"/>
    </location>
</feature>
<dbReference type="Pfam" id="PF00172">
    <property type="entry name" value="Zn_clus"/>
    <property type="match status" value="1"/>
</dbReference>
<dbReference type="CDD" id="cd12148">
    <property type="entry name" value="fungal_TF_MHR"/>
    <property type="match status" value="1"/>
</dbReference>
<evidence type="ECO:0000256" key="4">
    <source>
        <dbReference type="ARBA" id="ARBA00023015"/>
    </source>
</evidence>
<feature type="compositionally biased region" description="Basic and acidic residues" evidence="8">
    <location>
        <begin position="631"/>
        <end position="650"/>
    </location>
</feature>
<dbReference type="SUPFAM" id="SSF57701">
    <property type="entry name" value="Zn2/Cys6 DNA-binding domain"/>
    <property type="match status" value="1"/>
</dbReference>
<dbReference type="AlphaFoldDB" id="A0A197KB29"/>
<accession>A0A197KB29</accession>
<evidence type="ECO:0000256" key="5">
    <source>
        <dbReference type="ARBA" id="ARBA00023125"/>
    </source>
</evidence>
<protein>
    <recommendedName>
        <fullName evidence="9">Zn(2)-C6 fungal-type domain-containing protein</fullName>
    </recommendedName>
</protein>
<sequence>MTHYSARTGSVNHQPSHPHALHPNHTSSPFAIQPPLVYPGSFSVPLPQLSSGHLARPPEWATSSVPAFWPPQQDTRARAFATPPPPGRVQHRKRHKVATSCNRCRSNKRKCDGGVPCASCLKKNVDCRYTDAQLSRATWGDSLLSDEKVIGVVADKPKTQLFYTGINPLKSQDPRSQAIRSQSKHHSRLIRVAHPGPQFNILAASATGPGQGRTLSHQNRHQQPSPAGARSGLLTAATSTSSMHSPLSPISSTEDDYLGLSPPLPVPNRLLPTQQQLAVPLWAKCGFQEPLPEATINQSQPSAVYSPPLEYFATKGLHVLQQDSPGHDLDDHHQIMDEEHIKARRVQKMAKDLIDIKRNEYALLIPRHILHEDDELFVIRNLQANPKPQRIPSRLMIVPRDANFLVEVFFENAHFYYPIVNRAVVELCLMESHTPNSMLILNTVFMVACKHLPRVEDTIRAIEFRERVRELRWCIEDRTQVNFMLAEMMGYMAVYGLFRITTGMMEYCGIHRTFASKNSRALVSHPKTEVVEGELPKGSLPEVNHQYKLWLFWAHYLRDSIAMLYFGSYFGMDAKSMTAELPKINNFVGLGGRAAPSVKATPAATAEAAAAATKRRREVFAGPCTALPDKRRFLPDPEVRAGRDLGDRTQFRSTQGYSAGADDSEDDEGSTSPKASSDGDRDVVMPPNPWNGVERPSGAYRAGGGNLSGRKVATLSKELLEAQSRGSSILHGMSETAETLDPETLESHMERMEILMRSQDDPTDGGSYARALFLEEVRLWIIGRRVSVYLASRTTGDTPHHPVDLPSQVVNDSTDTSSSTTRKGLGYWSEQAWKEDLELQSLQADLIAWEKAVPDHLKFRLDVDHPDVNQKVNGKMSIIMMSYYTITILLQTSYLPASSHDGSNKDADSRNDVTTSQRLGSRSRSTSDISKESPQSPNAPPTSSNSSPRSTPPLSTAGDGYYNTPHRICTELANVLLHHVEIMLDRYTGWCAIQAKINHAIIAAQRVVCLNVRLEWISCSKRNEAKAAYKMGSALYKKLAMLPAPLVIYDRPPEEDLNYMNDLDKAFHQMVVTQNEERENKRLSDEREQEKQEQQEELEKERGQGPTTVLNSFVLDADDQDGVPTTDEIHSQGLEIFGGEVTEGYAFEFEETSISMKGSFSFLLDSHSTIE</sequence>
<dbReference type="GO" id="GO:0003677">
    <property type="term" value="F:DNA binding"/>
    <property type="evidence" value="ECO:0007669"/>
    <property type="project" value="UniProtKB-KW"/>
</dbReference>
<feature type="region of interest" description="Disordered" evidence="8">
    <location>
        <begin position="1"/>
        <end position="28"/>
    </location>
</feature>
<gene>
    <name evidence="10" type="ORF">K457DRAFT_708985</name>
</gene>
<dbReference type="Proteomes" id="UP000078512">
    <property type="component" value="Unassembled WGS sequence"/>
</dbReference>
<name>A0A197KB29_9FUNG</name>
<keyword evidence="11" id="KW-1185">Reference proteome</keyword>
<feature type="region of interest" description="Disordered" evidence="8">
    <location>
        <begin position="898"/>
        <end position="958"/>
    </location>
</feature>
<feature type="region of interest" description="Disordered" evidence="8">
    <location>
        <begin position="205"/>
        <end position="259"/>
    </location>
</feature>
<dbReference type="InterPro" id="IPR051615">
    <property type="entry name" value="Transcr_Regulatory_Elem"/>
</dbReference>
<feature type="region of interest" description="Disordered" evidence="8">
    <location>
        <begin position="1074"/>
        <end position="1107"/>
    </location>
</feature>
<feature type="compositionally biased region" description="Polar residues" evidence="8">
    <location>
        <begin position="1"/>
        <end position="15"/>
    </location>
</feature>
<evidence type="ECO:0000256" key="3">
    <source>
        <dbReference type="ARBA" id="ARBA00022833"/>
    </source>
</evidence>
<evidence type="ECO:0000256" key="8">
    <source>
        <dbReference type="SAM" id="MobiDB-lite"/>
    </source>
</evidence>
<dbReference type="InterPro" id="IPR001138">
    <property type="entry name" value="Zn2Cys6_DnaBD"/>
</dbReference>
<feature type="region of interest" description="Disordered" evidence="8">
    <location>
        <begin position="795"/>
        <end position="822"/>
    </location>
</feature>
<dbReference type="SMART" id="SM00066">
    <property type="entry name" value="GAL4"/>
    <property type="match status" value="1"/>
</dbReference>
<keyword evidence="6" id="KW-0804">Transcription</keyword>
<evidence type="ECO:0000259" key="9">
    <source>
        <dbReference type="PROSITE" id="PS50048"/>
    </source>
</evidence>
<dbReference type="GO" id="GO:0000981">
    <property type="term" value="F:DNA-binding transcription factor activity, RNA polymerase II-specific"/>
    <property type="evidence" value="ECO:0007669"/>
    <property type="project" value="InterPro"/>
</dbReference>
<reference evidence="10 11" key="1">
    <citation type="submission" date="2016-05" db="EMBL/GenBank/DDBJ databases">
        <title>Genome sequencing reveals origins of a unique bacterial endosymbiosis in the earliest lineages of terrestrial Fungi.</title>
        <authorList>
            <consortium name="DOE Joint Genome Institute"/>
            <person name="Uehling J."/>
            <person name="Gryganskyi A."/>
            <person name="Hameed K."/>
            <person name="Tschaplinski T."/>
            <person name="Misztal P."/>
            <person name="Wu S."/>
            <person name="Desiro A."/>
            <person name="Vande Pol N."/>
            <person name="Du Z.-Y."/>
            <person name="Zienkiewicz A."/>
            <person name="Zienkiewicz K."/>
            <person name="Morin E."/>
            <person name="Tisserant E."/>
            <person name="Splivallo R."/>
            <person name="Hainaut M."/>
            <person name="Henrissat B."/>
            <person name="Ohm R."/>
            <person name="Kuo A."/>
            <person name="Yan J."/>
            <person name="Lipzen A."/>
            <person name="Nolan M."/>
            <person name="Labutti K."/>
            <person name="Barry K."/>
            <person name="Goldstein A."/>
            <person name="Labbe J."/>
            <person name="Schadt C."/>
            <person name="Tuskan G."/>
            <person name="Grigoriev I."/>
            <person name="Martin F."/>
            <person name="Vilgalys R."/>
            <person name="Bonito G."/>
        </authorList>
    </citation>
    <scope>NUCLEOTIDE SEQUENCE [LARGE SCALE GENOMIC DNA]</scope>
    <source>
        <strain evidence="10 11">AG-77</strain>
    </source>
</reference>
<dbReference type="PANTHER" id="PTHR31313">
    <property type="entry name" value="TY1 ENHANCER ACTIVATOR"/>
    <property type="match status" value="1"/>
</dbReference>
<feature type="compositionally biased region" description="Polar residues" evidence="8">
    <location>
        <begin position="912"/>
        <end position="928"/>
    </location>
</feature>
<organism evidence="10 11">
    <name type="scientific">Linnemannia elongata AG-77</name>
    <dbReference type="NCBI Taxonomy" id="1314771"/>
    <lineage>
        <taxon>Eukaryota</taxon>
        <taxon>Fungi</taxon>
        <taxon>Fungi incertae sedis</taxon>
        <taxon>Mucoromycota</taxon>
        <taxon>Mortierellomycotina</taxon>
        <taxon>Mortierellomycetes</taxon>
        <taxon>Mortierellales</taxon>
        <taxon>Mortierellaceae</taxon>
        <taxon>Linnemannia</taxon>
    </lineage>
</organism>
<keyword evidence="3" id="KW-0862">Zinc</keyword>
<feature type="compositionally biased region" description="Low complexity" evidence="8">
    <location>
        <begin position="233"/>
        <end position="252"/>
    </location>
</feature>
<keyword evidence="2" id="KW-0479">Metal-binding</keyword>
<evidence type="ECO:0000313" key="10">
    <source>
        <dbReference type="EMBL" id="OAQ34695.1"/>
    </source>
</evidence>
<feature type="compositionally biased region" description="Basic and acidic residues" evidence="8">
    <location>
        <begin position="1075"/>
        <end position="1103"/>
    </location>
</feature>